<sequence>MSKNLEQADLKRRFSGVGRLYTPAGQKNINESHFIVVGLGGVGSWVAESLARTEVGHITLIDLDNVAESNTNRQIQALDGNYGKPKVQALAERISLINPACKVECIEDFIEPDNVEEILPKDGIVIDCIDNVRAKAAMINTALKRGQTIITCGAAGGRKDPLRIKIDDLALTKGDPLLSRVRARLRKEYAFPKKSVSGKVTKFKVPAVFSDEEVLQPNEQCELQTMGGLSCAGYGSGMVVTASVGLAASALALRNVAAGNKIIRI</sequence>
<dbReference type="InterPro" id="IPR000594">
    <property type="entry name" value="ThiF_NAD_FAD-bd"/>
</dbReference>
<organism evidence="2 3">
    <name type="scientific">Turicimonas muris</name>
    <dbReference type="NCBI Taxonomy" id="1796652"/>
    <lineage>
        <taxon>Bacteria</taxon>
        <taxon>Pseudomonadati</taxon>
        <taxon>Pseudomonadota</taxon>
        <taxon>Betaproteobacteria</taxon>
        <taxon>Burkholderiales</taxon>
        <taxon>Sutterellaceae</taxon>
        <taxon>Turicimonas</taxon>
    </lineage>
</organism>
<gene>
    <name evidence="2" type="ORF">ADH67_09455</name>
</gene>
<evidence type="ECO:0000313" key="2">
    <source>
        <dbReference type="EMBL" id="OXE45951.1"/>
    </source>
</evidence>
<dbReference type="Gene3D" id="3.40.50.720">
    <property type="entry name" value="NAD(P)-binding Rossmann-like Domain"/>
    <property type="match status" value="1"/>
</dbReference>
<dbReference type="PANTHER" id="PTHR43267">
    <property type="entry name" value="TRNA THREONYLCARBAMOYLADENOSINE DEHYDRATASE"/>
    <property type="match status" value="1"/>
</dbReference>
<protein>
    <submittedName>
        <fullName evidence="2">tRNA threonylcarbamoyladenosine dehydratase</fullName>
    </submittedName>
</protein>
<dbReference type="PANTHER" id="PTHR43267:SF1">
    <property type="entry name" value="TRNA THREONYLCARBAMOYLADENOSINE DEHYDRATASE"/>
    <property type="match status" value="1"/>
</dbReference>
<evidence type="ECO:0000313" key="3">
    <source>
        <dbReference type="Proteomes" id="UP000214610"/>
    </source>
</evidence>
<keyword evidence="3" id="KW-1185">Reference proteome</keyword>
<dbReference type="Proteomes" id="UP000214610">
    <property type="component" value="Unassembled WGS sequence"/>
</dbReference>
<proteinExistence type="predicted"/>
<dbReference type="Pfam" id="PF00899">
    <property type="entry name" value="ThiF"/>
    <property type="match status" value="1"/>
</dbReference>
<dbReference type="GeneID" id="78362038"/>
<dbReference type="AlphaFoldDB" id="A0A227KE11"/>
<feature type="domain" description="THIF-type NAD/FAD binding fold" evidence="1">
    <location>
        <begin position="21"/>
        <end position="158"/>
    </location>
</feature>
<reference evidence="3" key="1">
    <citation type="submission" date="2017-05" db="EMBL/GenBank/DDBJ databases">
        <title>Improved OligoMM genomes.</title>
        <authorList>
            <person name="Garzetti D."/>
        </authorList>
    </citation>
    <scope>NUCLEOTIDE SEQUENCE [LARGE SCALE GENOMIC DNA]</scope>
    <source>
        <strain evidence="3">YL45</strain>
    </source>
</reference>
<dbReference type="InterPro" id="IPR035985">
    <property type="entry name" value="Ubiquitin-activating_enz"/>
</dbReference>
<dbReference type="CDD" id="cd00755">
    <property type="entry name" value="YgdL_like"/>
    <property type="match status" value="1"/>
</dbReference>
<dbReference type="GO" id="GO:0008641">
    <property type="term" value="F:ubiquitin-like modifier activating enzyme activity"/>
    <property type="evidence" value="ECO:0007669"/>
    <property type="project" value="InterPro"/>
</dbReference>
<dbReference type="InterPro" id="IPR045886">
    <property type="entry name" value="ThiF/MoeB/HesA"/>
</dbReference>
<dbReference type="EMBL" id="NHMP01000006">
    <property type="protein sequence ID" value="OXE45951.1"/>
    <property type="molecule type" value="Genomic_DNA"/>
</dbReference>
<dbReference type="RefSeq" id="WP_066594039.1">
    <property type="nucleotide sequence ID" value="NZ_CAJTBZ010000036.1"/>
</dbReference>
<accession>A0A227KE11</accession>
<comment type="caution">
    <text evidence="2">The sequence shown here is derived from an EMBL/GenBank/DDBJ whole genome shotgun (WGS) entry which is preliminary data.</text>
</comment>
<dbReference type="GO" id="GO:0061504">
    <property type="term" value="P:cyclic threonylcarbamoyladenosine biosynthetic process"/>
    <property type="evidence" value="ECO:0007669"/>
    <property type="project" value="TreeGrafter"/>
</dbReference>
<name>A0A227KE11_9BURK</name>
<dbReference type="SUPFAM" id="SSF69572">
    <property type="entry name" value="Activating enzymes of the ubiquitin-like proteins"/>
    <property type="match status" value="1"/>
</dbReference>
<dbReference type="GO" id="GO:0061503">
    <property type="term" value="F:tRNA threonylcarbamoyladenosine dehydratase"/>
    <property type="evidence" value="ECO:0007669"/>
    <property type="project" value="TreeGrafter"/>
</dbReference>
<evidence type="ECO:0000259" key="1">
    <source>
        <dbReference type="Pfam" id="PF00899"/>
    </source>
</evidence>